<protein>
    <recommendedName>
        <fullName evidence="5">MotA/TolQ/ExbB proton channel domain-containing protein</fullName>
    </recommendedName>
</protein>
<keyword evidence="2" id="KW-0812">Transmembrane</keyword>
<feature type="region of interest" description="Disordered" evidence="1">
    <location>
        <begin position="111"/>
        <end position="130"/>
    </location>
</feature>
<evidence type="ECO:0000313" key="3">
    <source>
        <dbReference type="EMBL" id="MBV2361587.1"/>
    </source>
</evidence>
<evidence type="ECO:0000256" key="2">
    <source>
        <dbReference type="SAM" id="Phobius"/>
    </source>
</evidence>
<reference evidence="3" key="1">
    <citation type="submission" date="2021-06" db="EMBL/GenBank/DDBJ databases">
        <title>Thalassococcus sp. CAU 1522 isolated from sea sand, Republic of Korea.</title>
        <authorList>
            <person name="Kim W."/>
        </authorList>
    </citation>
    <scope>NUCLEOTIDE SEQUENCE</scope>
    <source>
        <strain evidence="3">CAU 1522</strain>
    </source>
</reference>
<feature type="transmembrane region" description="Helical" evidence="2">
    <location>
        <begin position="74"/>
        <end position="98"/>
    </location>
</feature>
<name>A0ABS6NC50_9RHOB</name>
<keyword evidence="4" id="KW-1185">Reference proteome</keyword>
<accession>A0ABS6NC50</accession>
<sequence length="130" mass="13420">MSHVFALATSLFCFGLVCAIYATTMKARPDSWLRGETLQGIMVSLLTGFLPLAITATLAGLWKIATSALGLSSFLSAGVELTSAASLVLTFAILRALIVAANRGAAENVVPLSPRPNAPMPSGGSQRKAA</sequence>
<evidence type="ECO:0000313" key="4">
    <source>
        <dbReference type="Proteomes" id="UP001166293"/>
    </source>
</evidence>
<comment type="caution">
    <text evidence="3">The sequence shown here is derived from an EMBL/GenBank/DDBJ whole genome shotgun (WGS) entry which is preliminary data.</text>
</comment>
<organism evidence="3 4">
    <name type="scientific">Thalassococcus arenae</name>
    <dbReference type="NCBI Taxonomy" id="2851652"/>
    <lineage>
        <taxon>Bacteria</taxon>
        <taxon>Pseudomonadati</taxon>
        <taxon>Pseudomonadota</taxon>
        <taxon>Alphaproteobacteria</taxon>
        <taxon>Rhodobacterales</taxon>
        <taxon>Roseobacteraceae</taxon>
        <taxon>Thalassococcus</taxon>
    </lineage>
</organism>
<evidence type="ECO:0008006" key="5">
    <source>
        <dbReference type="Google" id="ProtNLM"/>
    </source>
</evidence>
<keyword evidence="2" id="KW-1133">Transmembrane helix</keyword>
<proteinExistence type="predicted"/>
<feature type="transmembrane region" description="Helical" evidence="2">
    <location>
        <begin position="43"/>
        <end position="62"/>
    </location>
</feature>
<evidence type="ECO:0000256" key="1">
    <source>
        <dbReference type="SAM" id="MobiDB-lite"/>
    </source>
</evidence>
<dbReference type="Proteomes" id="UP001166293">
    <property type="component" value="Unassembled WGS sequence"/>
</dbReference>
<gene>
    <name evidence="3" type="ORF">KUH32_17620</name>
</gene>
<dbReference type="RefSeq" id="WP_217779975.1">
    <property type="nucleotide sequence ID" value="NZ_JAHRWL010000003.1"/>
</dbReference>
<keyword evidence="2" id="KW-0472">Membrane</keyword>
<dbReference type="EMBL" id="JAHRWL010000003">
    <property type="protein sequence ID" value="MBV2361587.1"/>
    <property type="molecule type" value="Genomic_DNA"/>
</dbReference>